<dbReference type="Proteomes" id="UP000799779">
    <property type="component" value="Unassembled WGS sequence"/>
</dbReference>
<evidence type="ECO:0000313" key="3">
    <source>
        <dbReference type="Proteomes" id="UP000799779"/>
    </source>
</evidence>
<sequence length="204" mass="22347">MDNLLRGIISRPKPDLHPPPSSTDINHKQDLNSTSYSTTGTYNTSPPHPPANITPLESIQPDLDPIEPGTLVVADTTTTASPSPFPKHPCTAATPQTITTFKSKTRRLCRYIESEEIAAKLRIRLQVMAQEEAKKGSGETLACTAKRLQAWLEKIAFGRVETGEAGTLVRHELEWAGWLVGGVEKGVLHVKREGCVCGVEWEVE</sequence>
<evidence type="ECO:0000256" key="1">
    <source>
        <dbReference type="SAM" id="MobiDB-lite"/>
    </source>
</evidence>
<dbReference type="OrthoDB" id="3753493at2759"/>
<dbReference type="AlphaFoldDB" id="A0A6A5WRH1"/>
<organism evidence="2 3">
    <name type="scientific">Amniculicola lignicola CBS 123094</name>
    <dbReference type="NCBI Taxonomy" id="1392246"/>
    <lineage>
        <taxon>Eukaryota</taxon>
        <taxon>Fungi</taxon>
        <taxon>Dikarya</taxon>
        <taxon>Ascomycota</taxon>
        <taxon>Pezizomycotina</taxon>
        <taxon>Dothideomycetes</taxon>
        <taxon>Pleosporomycetidae</taxon>
        <taxon>Pleosporales</taxon>
        <taxon>Amniculicolaceae</taxon>
        <taxon>Amniculicola</taxon>
    </lineage>
</organism>
<protein>
    <submittedName>
        <fullName evidence="2">Uncharacterized protein</fullName>
    </submittedName>
</protein>
<keyword evidence="3" id="KW-1185">Reference proteome</keyword>
<feature type="region of interest" description="Disordered" evidence="1">
    <location>
        <begin position="1"/>
        <end position="69"/>
    </location>
</feature>
<reference evidence="2" key="1">
    <citation type="journal article" date="2020" name="Stud. Mycol.">
        <title>101 Dothideomycetes genomes: a test case for predicting lifestyles and emergence of pathogens.</title>
        <authorList>
            <person name="Haridas S."/>
            <person name="Albert R."/>
            <person name="Binder M."/>
            <person name="Bloem J."/>
            <person name="Labutti K."/>
            <person name="Salamov A."/>
            <person name="Andreopoulos B."/>
            <person name="Baker S."/>
            <person name="Barry K."/>
            <person name="Bills G."/>
            <person name="Bluhm B."/>
            <person name="Cannon C."/>
            <person name="Castanera R."/>
            <person name="Culley D."/>
            <person name="Daum C."/>
            <person name="Ezra D."/>
            <person name="Gonzalez J."/>
            <person name="Henrissat B."/>
            <person name="Kuo A."/>
            <person name="Liang C."/>
            <person name="Lipzen A."/>
            <person name="Lutzoni F."/>
            <person name="Magnuson J."/>
            <person name="Mondo S."/>
            <person name="Nolan M."/>
            <person name="Ohm R."/>
            <person name="Pangilinan J."/>
            <person name="Park H.-J."/>
            <person name="Ramirez L."/>
            <person name="Alfaro M."/>
            <person name="Sun H."/>
            <person name="Tritt A."/>
            <person name="Yoshinaga Y."/>
            <person name="Zwiers L.-H."/>
            <person name="Turgeon B."/>
            <person name="Goodwin S."/>
            <person name="Spatafora J."/>
            <person name="Crous P."/>
            <person name="Grigoriev I."/>
        </authorList>
    </citation>
    <scope>NUCLEOTIDE SEQUENCE</scope>
    <source>
        <strain evidence="2">CBS 123094</strain>
    </source>
</reference>
<accession>A0A6A5WRH1</accession>
<gene>
    <name evidence="2" type="ORF">P154DRAFT_572120</name>
</gene>
<dbReference type="EMBL" id="ML977567">
    <property type="protein sequence ID" value="KAF2004460.1"/>
    <property type="molecule type" value="Genomic_DNA"/>
</dbReference>
<feature type="compositionally biased region" description="Low complexity" evidence="1">
    <location>
        <begin position="32"/>
        <end position="45"/>
    </location>
</feature>
<evidence type="ECO:0000313" key="2">
    <source>
        <dbReference type="EMBL" id="KAF2004460.1"/>
    </source>
</evidence>
<proteinExistence type="predicted"/>
<name>A0A6A5WRH1_9PLEO</name>